<dbReference type="PROSITE" id="PS50994">
    <property type="entry name" value="INTEGRASE"/>
    <property type="match status" value="1"/>
</dbReference>
<reference evidence="4" key="1">
    <citation type="submission" date="2022-11" db="UniProtKB">
        <authorList>
            <consortium name="WormBaseParasite"/>
        </authorList>
    </citation>
    <scope>IDENTIFICATION</scope>
</reference>
<keyword evidence="3" id="KW-1185">Reference proteome</keyword>
<dbReference type="InterPro" id="IPR001584">
    <property type="entry name" value="Integrase_cat-core"/>
</dbReference>
<feature type="region of interest" description="Disordered" evidence="1">
    <location>
        <begin position="228"/>
        <end position="278"/>
    </location>
</feature>
<dbReference type="AlphaFoldDB" id="A0A914UXL8"/>
<dbReference type="Gene3D" id="3.30.420.10">
    <property type="entry name" value="Ribonuclease H-like superfamily/Ribonuclease H"/>
    <property type="match status" value="1"/>
</dbReference>
<dbReference type="GO" id="GO:0015074">
    <property type="term" value="P:DNA integration"/>
    <property type="evidence" value="ECO:0007669"/>
    <property type="project" value="InterPro"/>
</dbReference>
<evidence type="ECO:0000256" key="1">
    <source>
        <dbReference type="SAM" id="MobiDB-lite"/>
    </source>
</evidence>
<feature type="compositionally biased region" description="Acidic residues" evidence="1">
    <location>
        <begin position="228"/>
        <end position="237"/>
    </location>
</feature>
<dbReference type="SUPFAM" id="SSF53098">
    <property type="entry name" value="Ribonuclease H-like"/>
    <property type="match status" value="1"/>
</dbReference>
<sequence>MNAIFDVMGPCTTIVSDNGPPFNSKEMVDFYNKYAIDHVTAPPFHPASNGLAERFVCTFKEGMQKMKLSGQNDRLSALWFILRDYNWSPHSTTNIAPAQMMFGRPIRTELSALLQKKQTPSANIQKDVYHNGQAVWVNVAIPGNRAEWSTGWVEKRIGKVLYMILMAKGTHRKAHRNQLRLCIPEEIDVIADEYTQSLTTPSIATDAPTSLPDVTTTDADADVLDEDEAQDQPESLEDTNAVISGALVTTRRYPSRNRKPPDRFTPSLGPSQKNGRTN</sequence>
<dbReference type="GO" id="GO:0003676">
    <property type="term" value="F:nucleic acid binding"/>
    <property type="evidence" value="ECO:0007669"/>
    <property type="project" value="InterPro"/>
</dbReference>
<name>A0A914UXL8_9BILA</name>
<organism evidence="3 4">
    <name type="scientific">Plectus sambesii</name>
    <dbReference type="NCBI Taxonomy" id="2011161"/>
    <lineage>
        <taxon>Eukaryota</taxon>
        <taxon>Metazoa</taxon>
        <taxon>Ecdysozoa</taxon>
        <taxon>Nematoda</taxon>
        <taxon>Chromadorea</taxon>
        <taxon>Plectida</taxon>
        <taxon>Plectina</taxon>
        <taxon>Plectoidea</taxon>
        <taxon>Plectidae</taxon>
        <taxon>Plectus</taxon>
    </lineage>
</organism>
<feature type="compositionally biased region" description="Polar residues" evidence="1">
    <location>
        <begin position="268"/>
        <end position="278"/>
    </location>
</feature>
<accession>A0A914UXL8</accession>
<evidence type="ECO:0000259" key="2">
    <source>
        <dbReference type="PROSITE" id="PS50994"/>
    </source>
</evidence>
<dbReference type="PANTHER" id="PTHR37984:SF5">
    <property type="entry name" value="PROTEIN NYNRIN-LIKE"/>
    <property type="match status" value="1"/>
</dbReference>
<proteinExistence type="predicted"/>
<dbReference type="Proteomes" id="UP000887566">
    <property type="component" value="Unplaced"/>
</dbReference>
<dbReference type="InterPro" id="IPR050951">
    <property type="entry name" value="Retrovirus_Pol_polyprotein"/>
</dbReference>
<protein>
    <submittedName>
        <fullName evidence="4">Integrase catalytic domain-containing protein</fullName>
    </submittedName>
</protein>
<evidence type="ECO:0000313" key="4">
    <source>
        <dbReference type="WBParaSite" id="PSAMB.scaffold1324size32969.g12463.t1"/>
    </source>
</evidence>
<dbReference type="WBParaSite" id="PSAMB.scaffold1324size32969.g12463.t1">
    <property type="protein sequence ID" value="PSAMB.scaffold1324size32969.g12463.t1"/>
    <property type="gene ID" value="PSAMB.scaffold1324size32969.g12463"/>
</dbReference>
<evidence type="ECO:0000313" key="3">
    <source>
        <dbReference type="Proteomes" id="UP000887566"/>
    </source>
</evidence>
<dbReference type="InterPro" id="IPR012337">
    <property type="entry name" value="RNaseH-like_sf"/>
</dbReference>
<dbReference type="PANTHER" id="PTHR37984">
    <property type="entry name" value="PROTEIN CBG26694"/>
    <property type="match status" value="1"/>
</dbReference>
<feature type="domain" description="Integrase catalytic" evidence="2">
    <location>
        <begin position="1"/>
        <end position="105"/>
    </location>
</feature>
<dbReference type="InterPro" id="IPR036397">
    <property type="entry name" value="RNaseH_sf"/>
</dbReference>